<evidence type="ECO:0000256" key="1">
    <source>
        <dbReference type="ARBA" id="ARBA00023015"/>
    </source>
</evidence>
<dbReference type="Pfam" id="PF00440">
    <property type="entry name" value="TetR_N"/>
    <property type="match status" value="1"/>
</dbReference>
<protein>
    <submittedName>
        <fullName evidence="6">TetR/AcrR family transcriptional regulator</fullName>
    </submittedName>
</protein>
<evidence type="ECO:0000256" key="3">
    <source>
        <dbReference type="ARBA" id="ARBA00023163"/>
    </source>
</evidence>
<gene>
    <name evidence="6" type="ORF">GCM10022210_38800</name>
</gene>
<dbReference type="PANTHER" id="PTHR47506:SF1">
    <property type="entry name" value="HTH-TYPE TRANSCRIPTIONAL REGULATOR YJDC"/>
    <property type="match status" value="1"/>
</dbReference>
<dbReference type="InterPro" id="IPR001647">
    <property type="entry name" value="HTH_TetR"/>
</dbReference>
<keyword evidence="3" id="KW-0804">Transcription</keyword>
<feature type="DNA-binding region" description="H-T-H motif" evidence="4">
    <location>
        <begin position="43"/>
        <end position="62"/>
    </location>
</feature>
<evidence type="ECO:0000313" key="7">
    <source>
        <dbReference type="Proteomes" id="UP001500742"/>
    </source>
</evidence>
<dbReference type="Proteomes" id="UP001500742">
    <property type="component" value="Unassembled WGS sequence"/>
</dbReference>
<name>A0ABP7QJC1_9SPHI</name>
<dbReference type="Pfam" id="PF16925">
    <property type="entry name" value="TetR_C_13"/>
    <property type="match status" value="1"/>
</dbReference>
<dbReference type="PROSITE" id="PS50977">
    <property type="entry name" value="HTH_TETR_2"/>
    <property type="match status" value="1"/>
</dbReference>
<feature type="domain" description="HTH tetR-type" evidence="5">
    <location>
        <begin position="20"/>
        <end position="80"/>
    </location>
</feature>
<keyword evidence="7" id="KW-1185">Reference proteome</keyword>
<accession>A0ABP7QJC1</accession>
<sequence length="208" mass="23003">MDVQTANHKLQTTKMARKKEFDEDQLLDKAVALFWDKGYHATSAQDLVDGLGINRSSLYNTYTDKRTLFTKSLRQYQAKNTNAVLSMLKNIVDAREAISQILHGVIKESEEDTLAKGCFMVNTAVELSSHDKEIGALVTENNQSVEDAFARTIEKGQAHGQFTKAKDARALAHFVFSTISGLRVSARAGADKQTLEDIVQVALLVLNA</sequence>
<reference evidence="7" key="1">
    <citation type="journal article" date="2019" name="Int. J. Syst. Evol. Microbiol.">
        <title>The Global Catalogue of Microorganisms (GCM) 10K type strain sequencing project: providing services to taxonomists for standard genome sequencing and annotation.</title>
        <authorList>
            <consortium name="The Broad Institute Genomics Platform"/>
            <consortium name="The Broad Institute Genome Sequencing Center for Infectious Disease"/>
            <person name="Wu L."/>
            <person name="Ma J."/>
        </authorList>
    </citation>
    <scope>NUCLEOTIDE SEQUENCE [LARGE SCALE GENOMIC DNA]</scope>
    <source>
        <strain evidence="7">JCM 16601</strain>
    </source>
</reference>
<evidence type="ECO:0000256" key="4">
    <source>
        <dbReference type="PROSITE-ProRule" id="PRU00335"/>
    </source>
</evidence>
<dbReference type="Gene3D" id="1.10.10.60">
    <property type="entry name" value="Homeodomain-like"/>
    <property type="match status" value="1"/>
</dbReference>
<dbReference type="Gene3D" id="1.10.357.10">
    <property type="entry name" value="Tetracycline Repressor, domain 2"/>
    <property type="match status" value="1"/>
</dbReference>
<proteinExistence type="predicted"/>
<organism evidence="6 7">
    <name type="scientific">Mucilaginibacter dorajii</name>
    <dbReference type="NCBI Taxonomy" id="692994"/>
    <lineage>
        <taxon>Bacteria</taxon>
        <taxon>Pseudomonadati</taxon>
        <taxon>Bacteroidota</taxon>
        <taxon>Sphingobacteriia</taxon>
        <taxon>Sphingobacteriales</taxon>
        <taxon>Sphingobacteriaceae</taxon>
        <taxon>Mucilaginibacter</taxon>
    </lineage>
</organism>
<evidence type="ECO:0000259" key="5">
    <source>
        <dbReference type="PROSITE" id="PS50977"/>
    </source>
</evidence>
<dbReference type="InterPro" id="IPR009057">
    <property type="entry name" value="Homeodomain-like_sf"/>
</dbReference>
<dbReference type="PANTHER" id="PTHR47506">
    <property type="entry name" value="TRANSCRIPTIONAL REGULATORY PROTEIN"/>
    <property type="match status" value="1"/>
</dbReference>
<comment type="caution">
    <text evidence="6">The sequence shown here is derived from an EMBL/GenBank/DDBJ whole genome shotgun (WGS) entry which is preliminary data.</text>
</comment>
<evidence type="ECO:0000256" key="2">
    <source>
        <dbReference type="ARBA" id="ARBA00023125"/>
    </source>
</evidence>
<dbReference type="SUPFAM" id="SSF46689">
    <property type="entry name" value="Homeodomain-like"/>
    <property type="match status" value="1"/>
</dbReference>
<keyword evidence="1" id="KW-0805">Transcription regulation</keyword>
<dbReference type="SUPFAM" id="SSF48498">
    <property type="entry name" value="Tetracyclin repressor-like, C-terminal domain"/>
    <property type="match status" value="1"/>
</dbReference>
<dbReference type="InterPro" id="IPR011075">
    <property type="entry name" value="TetR_C"/>
</dbReference>
<dbReference type="EMBL" id="BAAAZC010000027">
    <property type="protein sequence ID" value="GAA3983368.1"/>
    <property type="molecule type" value="Genomic_DNA"/>
</dbReference>
<evidence type="ECO:0000313" key="6">
    <source>
        <dbReference type="EMBL" id="GAA3983368.1"/>
    </source>
</evidence>
<dbReference type="InterPro" id="IPR036271">
    <property type="entry name" value="Tet_transcr_reg_TetR-rel_C_sf"/>
</dbReference>
<keyword evidence="2 4" id="KW-0238">DNA-binding</keyword>